<dbReference type="RefSeq" id="WP_157102801.1">
    <property type="nucleotide sequence ID" value="NZ_JAAXOP010000023.1"/>
</dbReference>
<gene>
    <name evidence="1" type="ORF">HGA08_27790</name>
</gene>
<name>A0A846Y814_9NOCA</name>
<dbReference type="Pfam" id="PF20118">
    <property type="entry name" value="DUF6508"/>
    <property type="match status" value="1"/>
</dbReference>
<keyword evidence="2" id="KW-1185">Reference proteome</keyword>
<comment type="caution">
    <text evidence="1">The sequence shown here is derived from an EMBL/GenBank/DDBJ whole genome shotgun (WGS) entry which is preliminary data.</text>
</comment>
<accession>A0A846Y814</accession>
<evidence type="ECO:0000313" key="2">
    <source>
        <dbReference type="Proteomes" id="UP000565711"/>
    </source>
</evidence>
<dbReference type="InterPro" id="IPR045425">
    <property type="entry name" value="DUF6508"/>
</dbReference>
<dbReference type="AlphaFoldDB" id="A0A846Y814"/>
<evidence type="ECO:0000313" key="1">
    <source>
        <dbReference type="EMBL" id="NKY54002.1"/>
    </source>
</evidence>
<dbReference type="Proteomes" id="UP000565711">
    <property type="component" value="Unassembled WGS sequence"/>
</dbReference>
<dbReference type="EMBL" id="JAAXOP010000023">
    <property type="protein sequence ID" value="NKY54002.1"/>
    <property type="molecule type" value="Genomic_DNA"/>
</dbReference>
<protein>
    <submittedName>
        <fullName evidence="1">Uncharacterized protein</fullName>
    </submittedName>
</protein>
<sequence>MTQASPTMVESADAALGGLTAHDRGVLTELVCRVDKHEGSFGEKVTDRPGGSPPWARKDRIIDEIVRFLVDKHLLLTHFNWGSWEEGQQVIARGDRPVLAAASPQECLQYLTLLVRADRFTEGTLTSAFETGLMQTLLHRLHQHTYPHSGR</sequence>
<proteinExistence type="predicted"/>
<organism evidence="1 2">
    <name type="scientific">Nocardia vermiculata</name>
    <dbReference type="NCBI Taxonomy" id="257274"/>
    <lineage>
        <taxon>Bacteria</taxon>
        <taxon>Bacillati</taxon>
        <taxon>Actinomycetota</taxon>
        <taxon>Actinomycetes</taxon>
        <taxon>Mycobacteriales</taxon>
        <taxon>Nocardiaceae</taxon>
        <taxon>Nocardia</taxon>
    </lineage>
</organism>
<reference evidence="1 2" key="1">
    <citation type="submission" date="2020-04" db="EMBL/GenBank/DDBJ databases">
        <title>MicrobeNet Type strains.</title>
        <authorList>
            <person name="Nicholson A.C."/>
        </authorList>
    </citation>
    <scope>NUCLEOTIDE SEQUENCE [LARGE SCALE GENOMIC DNA]</scope>
    <source>
        <strain evidence="1 2">JCM 12354</strain>
    </source>
</reference>